<dbReference type="InterPro" id="IPR025672">
    <property type="entry name" value="Sigma_reg_C_dom"/>
</dbReference>
<feature type="domain" description="Sigma factor regulator N-terminal" evidence="3">
    <location>
        <begin position="19"/>
        <end position="105"/>
    </location>
</feature>
<dbReference type="RefSeq" id="WP_209992631.1">
    <property type="nucleotide sequence ID" value="NZ_JBHUKY010000077.1"/>
</dbReference>
<keyword evidence="1" id="KW-0472">Membrane</keyword>
<evidence type="ECO:0000259" key="2">
    <source>
        <dbReference type="Pfam" id="PF13791"/>
    </source>
</evidence>
<dbReference type="Proteomes" id="UP001597448">
    <property type="component" value="Unassembled WGS sequence"/>
</dbReference>
<accession>A0ABW5FI51</accession>
<organism evidence="4 5">
    <name type="scientific">Paenibacillus rhizoplanae</name>
    <dbReference type="NCBI Taxonomy" id="1917181"/>
    <lineage>
        <taxon>Bacteria</taxon>
        <taxon>Bacillati</taxon>
        <taxon>Bacillota</taxon>
        <taxon>Bacilli</taxon>
        <taxon>Bacillales</taxon>
        <taxon>Paenibacillaceae</taxon>
        <taxon>Paenibacillus</taxon>
    </lineage>
</organism>
<feature type="domain" description="Sigma factor regulator C-terminal" evidence="2">
    <location>
        <begin position="174"/>
        <end position="321"/>
    </location>
</feature>
<reference evidence="5" key="1">
    <citation type="journal article" date="2019" name="Int. J. Syst. Evol. Microbiol.">
        <title>The Global Catalogue of Microorganisms (GCM) 10K type strain sequencing project: providing services to taxonomists for standard genome sequencing and annotation.</title>
        <authorList>
            <consortium name="The Broad Institute Genomics Platform"/>
            <consortium name="The Broad Institute Genome Sequencing Center for Infectious Disease"/>
            <person name="Wu L."/>
            <person name="Ma J."/>
        </authorList>
    </citation>
    <scope>NUCLEOTIDE SEQUENCE [LARGE SCALE GENOMIC DNA]</scope>
    <source>
        <strain evidence="5">CCM 8725</strain>
    </source>
</reference>
<keyword evidence="1" id="KW-1133">Transmembrane helix</keyword>
<gene>
    <name evidence="4" type="ORF">ACFSX3_28505</name>
</gene>
<evidence type="ECO:0000259" key="3">
    <source>
        <dbReference type="Pfam" id="PF13800"/>
    </source>
</evidence>
<evidence type="ECO:0000313" key="4">
    <source>
        <dbReference type="EMBL" id="MFD2413817.1"/>
    </source>
</evidence>
<keyword evidence="1" id="KW-0812">Transmembrane</keyword>
<dbReference type="Pfam" id="PF13800">
    <property type="entry name" value="Sigma_reg_N"/>
    <property type="match status" value="1"/>
</dbReference>
<protein>
    <submittedName>
        <fullName evidence="4">Anti sigma factor C-terminal domain-containing protein</fullName>
    </submittedName>
</protein>
<dbReference type="InterPro" id="IPR029101">
    <property type="entry name" value="Sigma_reg_N"/>
</dbReference>
<dbReference type="Pfam" id="PF13791">
    <property type="entry name" value="Sigma_reg_C"/>
    <property type="match status" value="1"/>
</dbReference>
<proteinExistence type="predicted"/>
<sequence length="331" mass="37314">MEQNQEQDPFILGGKKTQQLIRKARLRSTLKTIGIIVVVTPVILAVIWYGLYHLRLNQGDKVQSEILWKNEISAPNVHLSNQSLKLDSFGGETYNQTYKWLGNKPYIWETIEESYNLWGRSTGRYGASGAISPPEKLRPSSSYPRYNSATGDREMVFYHPEIQYDSYEDSIRLLKQLGDDTLVELALSFDHAYTLDETQKLLPAGVQPVWFWADAYTPSYKKYLKETRQTIAADSMIIYGFHGEQFAPYGGVDSFINSVEQLRKQGKNFTWEADQVHESLAGDNDILEPGDITVIGVVVTGTAKQLEALQNQAYIKGSTFGVVSNAIALPN</sequence>
<evidence type="ECO:0000256" key="1">
    <source>
        <dbReference type="SAM" id="Phobius"/>
    </source>
</evidence>
<keyword evidence="5" id="KW-1185">Reference proteome</keyword>
<comment type="caution">
    <text evidence="4">The sequence shown here is derived from an EMBL/GenBank/DDBJ whole genome shotgun (WGS) entry which is preliminary data.</text>
</comment>
<name>A0ABW5FI51_9BACL</name>
<feature type="transmembrane region" description="Helical" evidence="1">
    <location>
        <begin position="32"/>
        <end position="51"/>
    </location>
</feature>
<dbReference type="EMBL" id="JBHUKY010000077">
    <property type="protein sequence ID" value="MFD2413817.1"/>
    <property type="molecule type" value="Genomic_DNA"/>
</dbReference>
<evidence type="ECO:0000313" key="5">
    <source>
        <dbReference type="Proteomes" id="UP001597448"/>
    </source>
</evidence>